<dbReference type="Proteomes" id="UP000260351">
    <property type="component" value="Unassembled WGS sequence"/>
</dbReference>
<name>A0A3E1K8M7_9GAMM</name>
<reference evidence="3 4" key="1">
    <citation type="submission" date="2018-08" db="EMBL/GenBank/DDBJ databases">
        <title>Wenzhouxiangella salilacus sp. nov., a novel bacterium isolated from a saline lake in Xinjiang Province, China.</title>
        <authorList>
            <person name="Han S."/>
        </authorList>
    </citation>
    <scope>NUCLEOTIDE SEQUENCE [LARGE SCALE GENOMIC DNA]</scope>
    <source>
        <strain evidence="3 4">XDB06</strain>
    </source>
</reference>
<dbReference type="InterPro" id="IPR003509">
    <property type="entry name" value="UPF0102_YraN-like"/>
</dbReference>
<sequence>MHRRHRGEQGEQRAEDFLIDRGLRLVERNYQCRSGEIDLVMLDPNPSDTEVLAFVEVRLRGPGARVDSIDSVDERKQRKLATAARHFLMAHPQWQEHACRFDVVGIDGEEGRLRWIPGAFELPG</sequence>
<dbReference type="RefSeq" id="WP_116650634.1">
    <property type="nucleotide sequence ID" value="NZ_QUZK01000035.1"/>
</dbReference>
<dbReference type="NCBIfam" id="TIGR00252">
    <property type="entry name" value="YraN family protein"/>
    <property type="match status" value="1"/>
</dbReference>
<dbReference type="OrthoDB" id="9794876at2"/>
<proteinExistence type="inferred from homology"/>
<evidence type="ECO:0000256" key="1">
    <source>
        <dbReference type="ARBA" id="ARBA00006738"/>
    </source>
</evidence>
<dbReference type="PANTHER" id="PTHR34039">
    <property type="entry name" value="UPF0102 PROTEIN YRAN"/>
    <property type="match status" value="1"/>
</dbReference>
<evidence type="ECO:0000313" key="4">
    <source>
        <dbReference type="Proteomes" id="UP000260351"/>
    </source>
</evidence>
<dbReference type="EMBL" id="QUZK01000035">
    <property type="protein sequence ID" value="RFF30441.1"/>
    <property type="molecule type" value="Genomic_DNA"/>
</dbReference>
<accession>A0A3E1K8M7</accession>
<dbReference type="PANTHER" id="PTHR34039:SF1">
    <property type="entry name" value="UPF0102 PROTEIN YRAN"/>
    <property type="match status" value="1"/>
</dbReference>
<organism evidence="3 4">
    <name type="scientific">Wenzhouxiangella sediminis</name>
    <dbReference type="NCBI Taxonomy" id="1792836"/>
    <lineage>
        <taxon>Bacteria</taxon>
        <taxon>Pseudomonadati</taxon>
        <taxon>Pseudomonadota</taxon>
        <taxon>Gammaproteobacteria</taxon>
        <taxon>Chromatiales</taxon>
        <taxon>Wenzhouxiangellaceae</taxon>
        <taxon>Wenzhouxiangella</taxon>
    </lineage>
</organism>
<dbReference type="GO" id="GO:0003676">
    <property type="term" value="F:nucleic acid binding"/>
    <property type="evidence" value="ECO:0007669"/>
    <property type="project" value="InterPro"/>
</dbReference>
<dbReference type="AlphaFoldDB" id="A0A3E1K8M7"/>
<dbReference type="InterPro" id="IPR011335">
    <property type="entry name" value="Restrct_endonuc-II-like"/>
</dbReference>
<protein>
    <recommendedName>
        <fullName evidence="2">UPF0102 protein DZC52_08120</fullName>
    </recommendedName>
</protein>
<dbReference type="Pfam" id="PF02021">
    <property type="entry name" value="UPF0102"/>
    <property type="match status" value="1"/>
</dbReference>
<evidence type="ECO:0000256" key="2">
    <source>
        <dbReference type="HAMAP-Rule" id="MF_00048"/>
    </source>
</evidence>
<dbReference type="HAMAP" id="MF_00048">
    <property type="entry name" value="UPF0102"/>
    <property type="match status" value="1"/>
</dbReference>
<dbReference type="NCBIfam" id="NF009150">
    <property type="entry name" value="PRK12497.1-3"/>
    <property type="match status" value="1"/>
</dbReference>
<comment type="similarity">
    <text evidence="1 2">Belongs to the UPF0102 family.</text>
</comment>
<evidence type="ECO:0000313" key="3">
    <source>
        <dbReference type="EMBL" id="RFF30441.1"/>
    </source>
</evidence>
<comment type="caution">
    <text evidence="3">The sequence shown here is derived from an EMBL/GenBank/DDBJ whole genome shotgun (WGS) entry which is preliminary data.</text>
</comment>
<dbReference type="Gene3D" id="3.40.1350.10">
    <property type="match status" value="1"/>
</dbReference>
<gene>
    <name evidence="3" type="ORF">DZC52_08120</name>
</gene>
<dbReference type="InterPro" id="IPR011856">
    <property type="entry name" value="tRNA_endonuc-like_dom_sf"/>
</dbReference>
<dbReference type="SUPFAM" id="SSF52980">
    <property type="entry name" value="Restriction endonuclease-like"/>
    <property type="match status" value="1"/>
</dbReference>
<keyword evidence="4" id="KW-1185">Reference proteome</keyword>